<accession>A0A183ANA3</accession>
<evidence type="ECO:0000313" key="8">
    <source>
        <dbReference type="EMBL" id="VDP83522.1"/>
    </source>
</evidence>
<reference evidence="8 9" key="2">
    <citation type="submission" date="2018-11" db="EMBL/GenBank/DDBJ databases">
        <authorList>
            <consortium name="Pathogen Informatics"/>
        </authorList>
    </citation>
    <scope>NUCLEOTIDE SEQUENCE [LARGE SCALE GENOMIC DNA]</scope>
    <source>
        <strain evidence="8 9">Egypt</strain>
    </source>
</reference>
<evidence type="ECO:0000256" key="4">
    <source>
        <dbReference type="ARBA" id="ARBA00022490"/>
    </source>
</evidence>
<evidence type="ECO:0000256" key="1">
    <source>
        <dbReference type="ARBA" id="ARBA00004236"/>
    </source>
</evidence>
<dbReference type="WBParaSite" id="ECPE_0000846401-mRNA-1">
    <property type="protein sequence ID" value="ECPE_0000846401-mRNA-1"/>
    <property type="gene ID" value="ECPE_0000846401"/>
</dbReference>
<keyword evidence="9" id="KW-1185">Reference proteome</keyword>
<feature type="region of interest" description="Disordered" evidence="7">
    <location>
        <begin position="300"/>
        <end position="320"/>
    </location>
</feature>
<comment type="similarity">
    <text evidence="6">Belongs to the Hyccin family.</text>
</comment>
<protein>
    <submittedName>
        <fullName evidence="10">Protein dopey-1</fullName>
    </submittedName>
</protein>
<dbReference type="EMBL" id="UZAN01045976">
    <property type="protein sequence ID" value="VDP83522.1"/>
    <property type="molecule type" value="Genomic_DNA"/>
</dbReference>
<keyword evidence="4" id="KW-0963">Cytoplasm</keyword>
<evidence type="ECO:0000256" key="2">
    <source>
        <dbReference type="ARBA" id="ARBA00004514"/>
    </source>
</evidence>
<dbReference type="GO" id="GO:0005886">
    <property type="term" value="C:plasma membrane"/>
    <property type="evidence" value="ECO:0007669"/>
    <property type="project" value="UniProtKB-SubCell"/>
</dbReference>
<comment type="subcellular location">
    <subcellularLocation>
        <location evidence="1">Cell membrane</location>
    </subcellularLocation>
    <subcellularLocation>
        <location evidence="2">Cytoplasm</location>
        <location evidence="2">Cytosol</location>
    </subcellularLocation>
</comment>
<dbReference type="InterPro" id="IPR018619">
    <property type="entry name" value="Hyccin"/>
</dbReference>
<evidence type="ECO:0000256" key="3">
    <source>
        <dbReference type="ARBA" id="ARBA00022475"/>
    </source>
</evidence>
<dbReference type="GO" id="GO:0005829">
    <property type="term" value="C:cytosol"/>
    <property type="evidence" value="ECO:0007669"/>
    <property type="project" value="UniProtKB-SubCell"/>
</dbReference>
<evidence type="ECO:0000313" key="9">
    <source>
        <dbReference type="Proteomes" id="UP000272942"/>
    </source>
</evidence>
<feature type="region of interest" description="Disordered" evidence="7">
    <location>
        <begin position="505"/>
        <end position="536"/>
    </location>
</feature>
<sequence length="602" mass="67555">MRMKIPQPIQLWFNEFNSKVSILSKHGKNEESGVDMQCFLSKQKANPFLLIGINTLILDTVTVFPPAEGTLDALHVICRQLLTFYRTKTREQDQITFGCGERSISTQFTVHRGKSGNTVQSGGLEPSSASSTGNVKRELDDVDENETVLAVGKRSKSGSKQDSLGDVPRIVEMLEEFLYQIYALSVGRQGKDNERNKTEADRVGQTVSRINDQTRMAVITTILHEINEFASELPDFAMRSLCRVAILTSPHRDQRQKATMEMTVKEHSPQTVGVNMEKITEDDAETDQCPSKTLQTTIESQAPDLDTESNQEALSPPIAPSVRSKFKRRMSKIAHQNLPVHSKKIESSAFVYPRMQGLTESFVLELLFSLRSYKIDVKSEYTRLALTSIENRATMELWSKALLVINAIRKLVELQSTTKDQLHSEGIKTSSSPVRRSSQSFQFSSLNPQQISLASAYCSLWTELVDKKDQTDNATQENSFAVNSKLVQVARDKFMRSIVTNANFQTTKPPDDIPLHTETGKGKSDRMKRSSSMDNPFTQLGTNIDRAEAWNGGIQNLKIDEDISPAWTSSKGWLKKAFNSKKANLNNKEVLNYVTFSLSSFN</sequence>
<dbReference type="AlphaFoldDB" id="A0A183ANA3"/>
<name>A0A183ANA3_9TREM</name>
<dbReference type="Proteomes" id="UP000272942">
    <property type="component" value="Unassembled WGS sequence"/>
</dbReference>
<dbReference type="Pfam" id="PF09790">
    <property type="entry name" value="Hyccin"/>
    <property type="match status" value="1"/>
</dbReference>
<feature type="compositionally biased region" description="Basic and acidic residues" evidence="7">
    <location>
        <begin position="509"/>
        <end position="528"/>
    </location>
</feature>
<feature type="region of interest" description="Disordered" evidence="7">
    <location>
        <begin position="113"/>
        <end position="138"/>
    </location>
</feature>
<evidence type="ECO:0000256" key="5">
    <source>
        <dbReference type="ARBA" id="ARBA00023136"/>
    </source>
</evidence>
<evidence type="ECO:0000313" key="10">
    <source>
        <dbReference type="WBParaSite" id="ECPE_0000846401-mRNA-1"/>
    </source>
</evidence>
<keyword evidence="3" id="KW-1003">Cell membrane</keyword>
<feature type="compositionally biased region" description="Polar residues" evidence="7">
    <location>
        <begin position="113"/>
        <end position="134"/>
    </location>
</feature>
<evidence type="ECO:0000256" key="6">
    <source>
        <dbReference type="ARBA" id="ARBA00034482"/>
    </source>
</evidence>
<organism evidence="10">
    <name type="scientific">Echinostoma caproni</name>
    <dbReference type="NCBI Taxonomy" id="27848"/>
    <lineage>
        <taxon>Eukaryota</taxon>
        <taxon>Metazoa</taxon>
        <taxon>Spiralia</taxon>
        <taxon>Lophotrochozoa</taxon>
        <taxon>Platyhelminthes</taxon>
        <taxon>Trematoda</taxon>
        <taxon>Digenea</taxon>
        <taxon>Plagiorchiida</taxon>
        <taxon>Echinostomata</taxon>
        <taxon>Echinostomatoidea</taxon>
        <taxon>Echinostomatidae</taxon>
        <taxon>Echinostoma</taxon>
    </lineage>
</organism>
<reference evidence="10" key="1">
    <citation type="submission" date="2016-06" db="UniProtKB">
        <authorList>
            <consortium name="WormBaseParasite"/>
        </authorList>
    </citation>
    <scope>IDENTIFICATION</scope>
</reference>
<dbReference type="OrthoDB" id="18937at2759"/>
<proteinExistence type="inferred from homology"/>
<keyword evidence="5" id="KW-0472">Membrane</keyword>
<evidence type="ECO:0000256" key="7">
    <source>
        <dbReference type="SAM" id="MobiDB-lite"/>
    </source>
</evidence>
<gene>
    <name evidence="8" type="ORF">ECPE_LOCUS8438</name>
</gene>